<dbReference type="InterPro" id="IPR001647">
    <property type="entry name" value="HTH_TetR"/>
</dbReference>
<organism evidence="6 7">
    <name type="scientific">Pseudomonas ogarae (strain DSM 112162 / CECT 30235 / F113)</name>
    <dbReference type="NCBI Taxonomy" id="1114970"/>
    <lineage>
        <taxon>Bacteria</taxon>
        <taxon>Pseudomonadati</taxon>
        <taxon>Pseudomonadota</taxon>
        <taxon>Gammaproteobacteria</taxon>
        <taxon>Pseudomonadales</taxon>
        <taxon>Pseudomonadaceae</taxon>
        <taxon>Pseudomonas</taxon>
    </lineage>
</organism>
<feature type="DNA-binding region" description="H-T-H motif" evidence="4">
    <location>
        <begin position="31"/>
        <end position="50"/>
    </location>
</feature>
<dbReference type="SUPFAM" id="SSF46689">
    <property type="entry name" value="Homeodomain-like"/>
    <property type="match status" value="1"/>
</dbReference>
<evidence type="ECO:0000256" key="4">
    <source>
        <dbReference type="PROSITE-ProRule" id="PRU00335"/>
    </source>
</evidence>
<dbReference type="Proteomes" id="UP000235315">
    <property type="component" value="Chromosome"/>
</dbReference>
<evidence type="ECO:0000313" key="7">
    <source>
        <dbReference type="Proteomes" id="UP000235315"/>
    </source>
</evidence>
<dbReference type="PANTHER" id="PTHR47506">
    <property type="entry name" value="TRANSCRIPTIONAL REGULATORY PROTEIN"/>
    <property type="match status" value="1"/>
</dbReference>
<dbReference type="Gene3D" id="1.10.10.60">
    <property type="entry name" value="Homeodomain-like"/>
    <property type="match status" value="1"/>
</dbReference>
<proteinExistence type="predicted"/>
<keyword evidence="2 4" id="KW-0238">DNA-binding</keyword>
<sequence>MSRSERKQQTRQRILDAAGRGFRKAGFGGIGVDGLAKEAGVTSGAFYAHFDSKAAAFRESVAQGMAELKDGVCHFQGQHGHTWWPEFVCFYLGEKRKCELSESCALQSLASEISRSDPTSRAEFEAELLNVAALILAGPTSEHAPADIGEAMFALSTLVGAVTLARAVADPAVAEKIAAAAAQTLLSGNRYRDSREPA</sequence>
<dbReference type="Gene3D" id="1.10.357.10">
    <property type="entry name" value="Tetracycline Repressor, domain 2"/>
    <property type="match status" value="1"/>
</dbReference>
<dbReference type="RefSeq" id="WP_014336678.1">
    <property type="nucleotide sequence ID" value="NC_016830.1"/>
</dbReference>
<evidence type="ECO:0000256" key="3">
    <source>
        <dbReference type="ARBA" id="ARBA00023163"/>
    </source>
</evidence>
<feature type="domain" description="HTH tetR-type" evidence="5">
    <location>
        <begin position="8"/>
        <end position="68"/>
    </location>
</feature>
<dbReference type="InterPro" id="IPR036271">
    <property type="entry name" value="Tet_transcr_reg_TetR-rel_C_sf"/>
</dbReference>
<dbReference type="PRINTS" id="PR00455">
    <property type="entry name" value="HTHTETR"/>
</dbReference>
<gene>
    <name evidence="6" type="ORF">C1C98_05325</name>
</gene>
<reference evidence="6 7" key="1">
    <citation type="submission" date="2018-01" db="EMBL/GenBank/DDBJ databases">
        <title>Tropical forage species Digitaria eriantha prevents oxidative stress under low temperature conditions by the incorporation of polyhydroxybutyrate-producing endophytic bacteria.</title>
        <authorList>
            <person name="Stritzler M."/>
            <person name="Ayub N."/>
        </authorList>
    </citation>
    <scope>NUCLEOTIDE SEQUENCE [LARGE SCALE GENOMIC DNA]</scope>
    <source>
        <strain evidence="6 7">FR1</strain>
    </source>
</reference>
<dbReference type="EMBL" id="CP025738">
    <property type="protein sequence ID" value="AUO44897.1"/>
    <property type="molecule type" value="Genomic_DNA"/>
</dbReference>
<dbReference type="PANTHER" id="PTHR47506:SF7">
    <property type="entry name" value="TRANSCRIPTIONAL REGULATORY PROTEIN"/>
    <property type="match status" value="1"/>
</dbReference>
<name>A0ABN5G0M0_PSEO1</name>
<evidence type="ECO:0000256" key="1">
    <source>
        <dbReference type="ARBA" id="ARBA00023015"/>
    </source>
</evidence>
<accession>A0ABN5G0M0</accession>
<dbReference type="InterPro" id="IPR009057">
    <property type="entry name" value="Homeodomain-like_sf"/>
</dbReference>
<keyword evidence="3" id="KW-0804">Transcription</keyword>
<dbReference type="PROSITE" id="PS50977">
    <property type="entry name" value="HTH_TETR_2"/>
    <property type="match status" value="1"/>
</dbReference>
<dbReference type="SUPFAM" id="SSF48498">
    <property type="entry name" value="Tetracyclin repressor-like, C-terminal domain"/>
    <property type="match status" value="1"/>
</dbReference>
<evidence type="ECO:0000259" key="5">
    <source>
        <dbReference type="PROSITE" id="PS50977"/>
    </source>
</evidence>
<keyword evidence="7" id="KW-1185">Reference proteome</keyword>
<dbReference type="Pfam" id="PF00440">
    <property type="entry name" value="TetR_N"/>
    <property type="match status" value="1"/>
</dbReference>
<evidence type="ECO:0000256" key="2">
    <source>
        <dbReference type="ARBA" id="ARBA00023125"/>
    </source>
</evidence>
<protein>
    <submittedName>
        <fullName evidence="6">DNA-binding transcriptional repressor AcrR</fullName>
    </submittedName>
</protein>
<keyword evidence="1" id="KW-0805">Transcription regulation</keyword>
<evidence type="ECO:0000313" key="6">
    <source>
        <dbReference type="EMBL" id="AUO44897.1"/>
    </source>
</evidence>
<dbReference type="GO" id="GO:0003677">
    <property type="term" value="F:DNA binding"/>
    <property type="evidence" value="ECO:0007669"/>
    <property type="project" value="UniProtKB-KW"/>
</dbReference>